<evidence type="ECO:0000313" key="1">
    <source>
        <dbReference type="EMBL" id="EKF86979.1"/>
    </source>
</evidence>
<dbReference type="AlphaFoldDB" id="K2RF10"/>
<gene>
    <name evidence="1" type="ORF">A994_01795</name>
</gene>
<dbReference type="EMBL" id="AMPO01000001">
    <property type="protein sequence ID" value="EKF86979.1"/>
    <property type="molecule type" value="Genomic_DNA"/>
</dbReference>
<proteinExistence type="predicted"/>
<dbReference type="RefSeq" id="WP_004029553.1">
    <property type="nucleotide sequence ID" value="NZ_AMPO01000001.1"/>
</dbReference>
<dbReference type="Pfam" id="PF08735">
    <property type="entry name" value="DUF1786"/>
    <property type="match status" value="1"/>
</dbReference>
<keyword evidence="2" id="KW-1185">Reference proteome</keyword>
<organism evidence="1 2">
    <name type="scientific">Methanobacterium formicicum (strain DSM 3637 / PP1)</name>
    <dbReference type="NCBI Taxonomy" id="1204725"/>
    <lineage>
        <taxon>Archaea</taxon>
        <taxon>Methanobacteriati</taxon>
        <taxon>Methanobacteriota</taxon>
        <taxon>Methanomada group</taxon>
        <taxon>Methanobacteria</taxon>
        <taxon>Methanobacteriales</taxon>
        <taxon>Methanobacteriaceae</taxon>
        <taxon>Methanobacterium</taxon>
    </lineage>
</organism>
<accession>K2RF10</accession>
<reference evidence="1 2" key="1">
    <citation type="journal article" date="2012" name="J. Bacteriol.">
        <title>Draft genome sequence of Methanobacterium formicicum DSM 3637, an archaebacterium isolated from the methane producer amoeba Pelomyxa palustris.</title>
        <authorList>
            <person name="Gutierrez G."/>
        </authorList>
    </citation>
    <scope>NUCLEOTIDE SEQUENCE [LARGE SCALE GENOMIC DNA]</scope>
    <source>
        <strain evidence="2">DSM 3637 / PP1</strain>
    </source>
</reference>
<evidence type="ECO:0008006" key="3">
    <source>
        <dbReference type="Google" id="ProtNLM"/>
    </source>
</evidence>
<comment type="caution">
    <text evidence="1">The sequence shown here is derived from an EMBL/GenBank/DDBJ whole genome shotgun (WGS) entry which is preliminary data.</text>
</comment>
<dbReference type="PATRIC" id="fig|1204725.3.peg.361"/>
<dbReference type="PIRSF" id="PIRSF029129">
    <property type="entry name" value="DUF1786_pyruvate_format-lyase"/>
    <property type="match status" value="1"/>
</dbReference>
<dbReference type="Proteomes" id="UP000007360">
    <property type="component" value="Unassembled WGS sequence"/>
</dbReference>
<dbReference type="OrthoDB" id="51532at2157"/>
<name>K2RF10_METFP</name>
<dbReference type="InterPro" id="IPR014846">
    <property type="entry name" value="DUF1786_pyruvate_format-lyase"/>
</dbReference>
<evidence type="ECO:0000313" key="2">
    <source>
        <dbReference type="Proteomes" id="UP000007360"/>
    </source>
</evidence>
<protein>
    <recommendedName>
        <fullName evidence="3">DUF1786 domain-containing protein</fullName>
    </recommendedName>
</protein>
<sequence length="340" mass="37502">MKILAIDVGTGTQDIMLYDSYESMENAVKMVLPSPTQIMANRIKKHHHDLFLSGETMGGGPINKAIKTHLDKGYRVVMTENSARTVRDDLERVRSTGVEIIQGTEKHPEIPELELKDVDLTAIRDALSNFDVELDFDRIGVAVQDHGYQAGTGDRNFRFQKIREKLDIPRAPEEFAYPGEIPEYFTRMQGVKRTLKGYQPLIMDSKFASICGATLDPLVSQMDKYVAIDVGNGHTLAASFMDGKIHGVFEHHTGILTPKRIEELVKRLSEGTITHEEVHDEHGHGAWVVDAIGSFECVVATGPKRAILAETDLNVHNAAPGGDVMMTGPAGLIKSIASCK</sequence>